<dbReference type="AlphaFoldDB" id="A0A843SFI0"/>
<gene>
    <name evidence="2" type="ORF">GEV01_06770</name>
</gene>
<reference evidence="2 3" key="1">
    <citation type="submission" date="2019-10" db="EMBL/GenBank/DDBJ databases">
        <title>Two novel species isolated from a subtropical stream in China.</title>
        <authorList>
            <person name="Lu H."/>
        </authorList>
    </citation>
    <scope>NUCLEOTIDE SEQUENCE [LARGE SCALE GENOMIC DNA]</scope>
    <source>
        <strain evidence="2 3">FT103W</strain>
    </source>
</reference>
<organism evidence="2 3">
    <name type="scientific">Rugamonas rivuli</name>
    <dbReference type="NCBI Taxonomy" id="2743358"/>
    <lineage>
        <taxon>Bacteria</taxon>
        <taxon>Pseudomonadati</taxon>
        <taxon>Pseudomonadota</taxon>
        <taxon>Betaproteobacteria</taxon>
        <taxon>Burkholderiales</taxon>
        <taxon>Oxalobacteraceae</taxon>
        <taxon>Telluria group</taxon>
        <taxon>Rugamonas</taxon>
    </lineage>
</organism>
<dbReference type="RefSeq" id="WP_152802841.1">
    <property type="nucleotide sequence ID" value="NZ_WHUF01000002.1"/>
</dbReference>
<keyword evidence="1" id="KW-0732">Signal</keyword>
<keyword evidence="3" id="KW-1185">Reference proteome</keyword>
<protein>
    <submittedName>
        <fullName evidence="2">Uncharacterized protein</fullName>
    </submittedName>
</protein>
<dbReference type="Proteomes" id="UP000444318">
    <property type="component" value="Unassembled WGS sequence"/>
</dbReference>
<feature type="signal peptide" evidence="1">
    <location>
        <begin position="1"/>
        <end position="20"/>
    </location>
</feature>
<proteinExistence type="predicted"/>
<name>A0A843SFI0_9BURK</name>
<comment type="caution">
    <text evidence="2">The sequence shown here is derived from an EMBL/GenBank/DDBJ whole genome shotgun (WGS) entry which is preliminary data.</text>
</comment>
<sequence length="324" mass="35124">MKTMFAKRLALMSFALPALAAAADPDVFSGIYSVTDPVTGIEVDVLKIRQYSDGYGVFFYLSGEAPRGSVRATEAAAPGRIPAAFPTDPNVRTLSVPDVGSLYYAPGGAYSPVGRSDTGYMSQMDGLDMYALKRRPLPKARERGVNGIHAYTPSADEGEVSVRALNYSPSAFQLGISSAANSKNAVDTDPLNPYMASALNCCFYLPGKWSPSLQVNIELLAPDGKLKTVPVAVPRYESPQDLDVAVSRDGRVEILFLRDSVTQPLPKPPEAESTIAKAAEWKRRQLFLDDLTKRLPGLPEDVQRSYREEIASRSSALRDAKLGK</sequence>
<feature type="chain" id="PRO_5032666779" evidence="1">
    <location>
        <begin position="21"/>
        <end position="324"/>
    </location>
</feature>
<accession>A0A843SFI0</accession>
<evidence type="ECO:0000313" key="3">
    <source>
        <dbReference type="Proteomes" id="UP000444318"/>
    </source>
</evidence>
<dbReference type="EMBL" id="WHUF01000002">
    <property type="protein sequence ID" value="MQA19216.1"/>
    <property type="molecule type" value="Genomic_DNA"/>
</dbReference>
<evidence type="ECO:0000256" key="1">
    <source>
        <dbReference type="SAM" id="SignalP"/>
    </source>
</evidence>
<evidence type="ECO:0000313" key="2">
    <source>
        <dbReference type="EMBL" id="MQA19216.1"/>
    </source>
</evidence>